<proteinExistence type="predicted"/>
<dbReference type="PANTHER" id="PTHR36698:SF2">
    <property type="entry name" value="MCE_MLAD DOMAIN-CONTAINING PROTEIN"/>
    <property type="match status" value="1"/>
</dbReference>
<evidence type="ECO:0000259" key="3">
    <source>
        <dbReference type="Pfam" id="PF02470"/>
    </source>
</evidence>
<evidence type="ECO:0000313" key="4">
    <source>
        <dbReference type="EMBL" id="TWI90341.1"/>
    </source>
</evidence>
<dbReference type="PANTHER" id="PTHR36698">
    <property type="entry name" value="BLL5892 PROTEIN"/>
    <property type="match status" value="1"/>
</dbReference>
<evidence type="ECO:0000256" key="1">
    <source>
        <dbReference type="SAM" id="Coils"/>
    </source>
</evidence>
<feature type="domain" description="Mce/MlaD" evidence="3">
    <location>
        <begin position="48"/>
        <end position="116"/>
    </location>
</feature>
<dbReference type="Gene3D" id="1.10.287.950">
    <property type="entry name" value="Methyl-accepting chemotaxis protein"/>
    <property type="match status" value="1"/>
</dbReference>
<dbReference type="Proteomes" id="UP000320593">
    <property type="component" value="Unassembled WGS sequence"/>
</dbReference>
<keyword evidence="5" id="KW-1185">Reference proteome</keyword>
<feature type="transmembrane region" description="Helical" evidence="2">
    <location>
        <begin position="7"/>
        <end position="29"/>
    </location>
</feature>
<gene>
    <name evidence="4" type="ORF">JM93_01322</name>
</gene>
<feature type="coiled-coil region" evidence="1">
    <location>
        <begin position="510"/>
        <end position="537"/>
    </location>
</feature>
<reference evidence="4 5" key="1">
    <citation type="submission" date="2019-07" db="EMBL/GenBank/DDBJ databases">
        <title>Genomic Encyclopedia of Archaeal and Bacterial Type Strains, Phase II (KMG-II): from individual species to whole genera.</title>
        <authorList>
            <person name="Goeker M."/>
        </authorList>
    </citation>
    <scope>NUCLEOTIDE SEQUENCE [LARGE SCALE GENOMIC DNA]</scope>
    <source>
        <strain evidence="4 5">ATCC BAA-252</strain>
    </source>
</reference>
<comment type="caution">
    <text evidence="4">The sequence shown here is derived from an EMBL/GenBank/DDBJ whole genome shotgun (WGS) entry which is preliminary data.</text>
</comment>
<name>A0A562T9K9_9HYPH</name>
<dbReference type="AlphaFoldDB" id="A0A562T9K9"/>
<dbReference type="EMBL" id="VLLF01000002">
    <property type="protein sequence ID" value="TWI90341.1"/>
    <property type="molecule type" value="Genomic_DNA"/>
</dbReference>
<keyword evidence="2" id="KW-0472">Membrane</keyword>
<accession>A0A562T9K9</accession>
<dbReference type="Pfam" id="PF02470">
    <property type="entry name" value="MlaD"/>
    <property type="match status" value="1"/>
</dbReference>
<sequence>MDTRANYVIIGGFMMAVLIGAFGFVYWLAVTAETRENVFVRIIFPAPVTGLPVGGQVLYNGIRVGDVSSLDFDPNDPTKVVATVRIRPSTPLRKDTKAALNFQGLTGVAYVDLSGGSQDSPLLLQAGSDQVPTIIAEKSLFDDIADGARDVLQRADSTMLTIDNFLKENSPTVTQTLKNVETFSAALADNADGVSGFMDSIASATDAFVKLSGRMETLVQEAERLLAAVPADKVTEIVDNVAQFSNSLGEVTQGIDQIMANAQQASKDLQAFTENLNRGLDDVDKLLEAVDPAQVKKVVDGAGQLGEVLANRSDDIDRLIASSSETMANVANVTKVLSDRNEDIATLLDGSKTAVEQVNGILSRVREVANAVDPLQISNIVSSVEVLGENLNLSLAAVDEIIAAVDPQQVAITVDGAAAFVANMDAQTAQINEIIASTRNTVQNFEAVSAAVRGEDDRIVALVEDVQAAARQFTTTLADASNILEAVNPGQVSNIVGSVESVTADLAGQRDNISNMIASAQQAAQNVEQMTEDLKQRTPDVDQIITDAKQMTATLNATSVRVQSVVDQVGTMVEGNGEGLIVEATKAATAIRKVAEVFETRAGTIADGLSKFANQGSNDFAAAMSQLNRTLVAIQRAVENFDRSPSRVIFGGEDVPTYTGGRRR</sequence>
<dbReference type="InterPro" id="IPR003399">
    <property type="entry name" value="Mce/MlaD"/>
</dbReference>
<keyword evidence="1" id="KW-0175">Coiled coil</keyword>
<dbReference type="RefSeq" id="WP_145341436.1">
    <property type="nucleotide sequence ID" value="NZ_SMLY01000085.1"/>
</dbReference>
<dbReference type="OrthoDB" id="9808689at2"/>
<evidence type="ECO:0000313" key="5">
    <source>
        <dbReference type="Proteomes" id="UP000320593"/>
    </source>
</evidence>
<protein>
    <submittedName>
        <fullName evidence="4">Phospholipid/cholesterol/gamma-HCH transport system substrate-binding protein</fullName>
    </submittedName>
</protein>
<keyword evidence="2" id="KW-0812">Transmembrane</keyword>
<organism evidence="4 5">
    <name type="scientific">Roseibium hamelinense</name>
    <dbReference type="NCBI Taxonomy" id="150831"/>
    <lineage>
        <taxon>Bacteria</taxon>
        <taxon>Pseudomonadati</taxon>
        <taxon>Pseudomonadota</taxon>
        <taxon>Alphaproteobacteria</taxon>
        <taxon>Hyphomicrobiales</taxon>
        <taxon>Stappiaceae</taxon>
        <taxon>Roseibium</taxon>
    </lineage>
</organism>
<evidence type="ECO:0000256" key="2">
    <source>
        <dbReference type="SAM" id="Phobius"/>
    </source>
</evidence>
<keyword evidence="2" id="KW-1133">Transmembrane helix</keyword>